<evidence type="ECO:0000256" key="1">
    <source>
        <dbReference type="ARBA" id="ARBA00004196"/>
    </source>
</evidence>
<dbReference type="EMBL" id="LJCR01000235">
    <property type="protein sequence ID" value="KPV53540.1"/>
    <property type="molecule type" value="Genomic_DNA"/>
</dbReference>
<protein>
    <recommendedName>
        <fullName evidence="5">Solute-binding protein family 5 domain-containing protein</fullName>
    </recommendedName>
</protein>
<organism evidence="6 7">
    <name type="scientific">Kouleothrix aurantiaca</name>
    <dbReference type="NCBI Taxonomy" id="186479"/>
    <lineage>
        <taxon>Bacteria</taxon>
        <taxon>Bacillati</taxon>
        <taxon>Chloroflexota</taxon>
        <taxon>Chloroflexia</taxon>
        <taxon>Chloroflexales</taxon>
        <taxon>Roseiflexineae</taxon>
        <taxon>Roseiflexaceae</taxon>
        <taxon>Kouleothrix</taxon>
    </lineage>
</organism>
<keyword evidence="3" id="KW-0813">Transport</keyword>
<feature type="non-terminal residue" evidence="6">
    <location>
        <position position="1"/>
    </location>
</feature>
<proteinExistence type="inferred from homology"/>
<dbReference type="GO" id="GO:0015833">
    <property type="term" value="P:peptide transport"/>
    <property type="evidence" value="ECO:0007669"/>
    <property type="project" value="TreeGrafter"/>
</dbReference>
<dbReference type="InterPro" id="IPR039424">
    <property type="entry name" value="SBP_5"/>
</dbReference>
<keyword evidence="4" id="KW-0732">Signal</keyword>
<dbReference type="Proteomes" id="UP000050509">
    <property type="component" value="Unassembled WGS sequence"/>
</dbReference>
<dbReference type="InterPro" id="IPR000914">
    <property type="entry name" value="SBP_5_dom"/>
</dbReference>
<dbReference type="Pfam" id="PF00496">
    <property type="entry name" value="SBP_bac_5"/>
    <property type="match status" value="1"/>
</dbReference>
<evidence type="ECO:0000256" key="3">
    <source>
        <dbReference type="ARBA" id="ARBA00022448"/>
    </source>
</evidence>
<evidence type="ECO:0000313" key="6">
    <source>
        <dbReference type="EMBL" id="KPV53540.1"/>
    </source>
</evidence>
<feature type="domain" description="Solute-binding protein family 5" evidence="5">
    <location>
        <begin position="19"/>
        <end position="324"/>
    </location>
</feature>
<name>A0A0P9DCN5_9CHLR</name>
<gene>
    <name evidence="6" type="ORF">SE17_09095</name>
</gene>
<dbReference type="PANTHER" id="PTHR30290">
    <property type="entry name" value="PERIPLASMIC BINDING COMPONENT OF ABC TRANSPORTER"/>
    <property type="match status" value="1"/>
</dbReference>
<comment type="subcellular location">
    <subcellularLocation>
        <location evidence="1">Cell envelope</location>
    </subcellularLocation>
</comment>
<evidence type="ECO:0000256" key="4">
    <source>
        <dbReference type="ARBA" id="ARBA00022729"/>
    </source>
</evidence>
<dbReference type="GO" id="GO:1904680">
    <property type="term" value="F:peptide transmembrane transporter activity"/>
    <property type="evidence" value="ECO:0007669"/>
    <property type="project" value="TreeGrafter"/>
</dbReference>
<dbReference type="CDD" id="cd08504">
    <property type="entry name" value="PBP2_OppA"/>
    <property type="match status" value="1"/>
</dbReference>
<dbReference type="AlphaFoldDB" id="A0A0P9DCN5"/>
<evidence type="ECO:0000313" key="7">
    <source>
        <dbReference type="Proteomes" id="UP000050509"/>
    </source>
</evidence>
<dbReference type="GO" id="GO:0030313">
    <property type="term" value="C:cell envelope"/>
    <property type="evidence" value="ECO:0007669"/>
    <property type="project" value="UniProtKB-SubCell"/>
</dbReference>
<evidence type="ECO:0000259" key="5">
    <source>
        <dbReference type="Pfam" id="PF00496"/>
    </source>
</evidence>
<comment type="caution">
    <text evidence="6">The sequence shown here is derived from an EMBL/GenBank/DDBJ whole genome shotgun (WGS) entry which is preliminary data.</text>
</comment>
<keyword evidence="7" id="KW-1185">Reference proteome</keyword>
<reference evidence="6 7" key="1">
    <citation type="submission" date="2015-09" db="EMBL/GenBank/DDBJ databases">
        <title>Draft genome sequence of Kouleothrix aurantiaca JCM 19913.</title>
        <authorList>
            <person name="Hemp J."/>
        </authorList>
    </citation>
    <scope>NUCLEOTIDE SEQUENCE [LARGE SCALE GENOMIC DNA]</scope>
    <source>
        <strain evidence="6 7">COM-B</strain>
    </source>
</reference>
<dbReference type="SUPFAM" id="SSF53850">
    <property type="entry name" value="Periplasmic binding protein-like II"/>
    <property type="match status" value="1"/>
</dbReference>
<evidence type="ECO:0000256" key="2">
    <source>
        <dbReference type="ARBA" id="ARBA00005695"/>
    </source>
</evidence>
<sequence length="407" mass="44789">SAHFGHIVGAQDVIDGKAKTASGIKAIDDKTLEVTLDAPIAYCLALLTYSDTFVVQQKLVESGATWTDKAYGTGPYMVKEWKRGQSIELAANPNYWQGTPGIPKILMPFTKDSETAYQLYQTGELDIEGSGQNPVPAAHIPDVQNLPDFKSAAQLTTRYIGFNTQKPPFDNPDVRRAFALAVDKATLANQVLAGGVVPADRILPTGLVGTQLPIKPLAYSPDDAKAALATAGYADGQNFPEITLAYGQEGDNETVVQALQSMWEQNLGLKVKLQSFELATFSKNLDTTYYTPTEGLQFYYSVWGADYPDPQNFLSQLLHTGNPNNNGHFSDPQFDQLTEEADTMGDRAQIEQRLQLYNQAEQIAIDKVAWIPLFYPKLNILVRPRVEGMVLTPQGLIVPDWSQLKLK</sequence>
<dbReference type="Gene3D" id="3.90.76.10">
    <property type="entry name" value="Dipeptide-binding Protein, Domain 1"/>
    <property type="match status" value="1"/>
</dbReference>
<dbReference type="Gene3D" id="3.10.105.10">
    <property type="entry name" value="Dipeptide-binding Protein, Domain 3"/>
    <property type="match status" value="1"/>
</dbReference>
<dbReference type="PANTHER" id="PTHR30290:SF10">
    <property type="entry name" value="PERIPLASMIC OLIGOPEPTIDE-BINDING PROTEIN-RELATED"/>
    <property type="match status" value="1"/>
</dbReference>
<dbReference type="Gene3D" id="3.40.190.10">
    <property type="entry name" value="Periplasmic binding protein-like II"/>
    <property type="match status" value="1"/>
</dbReference>
<accession>A0A0P9DCN5</accession>
<comment type="similarity">
    <text evidence="2">Belongs to the bacterial solute-binding protein 5 family.</text>
</comment>